<proteinExistence type="predicted"/>
<protein>
    <submittedName>
        <fullName evidence="1">Uncharacterized protein</fullName>
    </submittedName>
</protein>
<name>A0A0H3AXT6_RICRS</name>
<gene>
    <name evidence="1" type="ordered locus">A1G_06860</name>
</gene>
<dbReference type="NCBIfam" id="TIGR01045">
    <property type="entry name" value="RPE1"/>
    <property type="match status" value="1"/>
</dbReference>
<accession>A0A0H3AXT6</accession>
<dbReference type="AlphaFoldDB" id="A0A0H3AXT6"/>
<evidence type="ECO:0000313" key="2">
    <source>
        <dbReference type="Proteomes" id="UP000006832"/>
    </source>
</evidence>
<dbReference type="HOGENOM" id="CLU_2571631_0_0_5"/>
<dbReference type="EMBL" id="CP000848">
    <property type="protein sequence ID" value="ABV76818.1"/>
    <property type="molecule type" value="Genomic_DNA"/>
</dbReference>
<reference evidence="2" key="1">
    <citation type="submission" date="2007-09" db="EMBL/GenBank/DDBJ databases">
        <title>Complete genome sequence of Rickettsia rickettsii.</title>
        <authorList>
            <person name="Madan A."/>
            <person name="Fahey J."/>
            <person name="Helton E."/>
            <person name="Ketteman M."/>
            <person name="Madan A."/>
            <person name="Rodrigues S."/>
            <person name="Sanchez A."/>
            <person name="Dasch G."/>
            <person name="Eremeeva M."/>
        </authorList>
    </citation>
    <scope>NUCLEOTIDE SEQUENCE [LARGE SCALE GENOMIC DNA]</scope>
    <source>
        <strain evidence="2">Sheila Smith</strain>
    </source>
</reference>
<sequence>MYHLSYKEALEGNTEHSTAAYIKVREDASTGLTYKLPLEGGYARSLLIPIIIIIHSPNYFLGNPTCVILTCNLAELFFTFFQTTTNFWH</sequence>
<dbReference type="Proteomes" id="UP000006832">
    <property type="component" value="Chromosome"/>
</dbReference>
<dbReference type="KEGG" id="rri:A1G_06860"/>
<dbReference type="InterPro" id="IPR005728">
    <property type="entry name" value="RPE1"/>
</dbReference>
<organism evidence="1 2">
    <name type="scientific">Rickettsia rickettsii (strain Sheila Smith)</name>
    <dbReference type="NCBI Taxonomy" id="392021"/>
    <lineage>
        <taxon>Bacteria</taxon>
        <taxon>Pseudomonadati</taxon>
        <taxon>Pseudomonadota</taxon>
        <taxon>Alphaproteobacteria</taxon>
        <taxon>Rickettsiales</taxon>
        <taxon>Rickettsiaceae</taxon>
        <taxon>Rickettsieae</taxon>
        <taxon>Rickettsia</taxon>
        <taxon>spotted fever group</taxon>
    </lineage>
</organism>
<evidence type="ECO:0000313" key="1">
    <source>
        <dbReference type="EMBL" id="ABV76818.1"/>
    </source>
</evidence>